<evidence type="ECO:0000313" key="3">
    <source>
        <dbReference type="Proteomes" id="UP001152747"/>
    </source>
</evidence>
<organism evidence="2 3">
    <name type="scientific">Caenorhabditis angaria</name>
    <dbReference type="NCBI Taxonomy" id="860376"/>
    <lineage>
        <taxon>Eukaryota</taxon>
        <taxon>Metazoa</taxon>
        <taxon>Ecdysozoa</taxon>
        <taxon>Nematoda</taxon>
        <taxon>Chromadorea</taxon>
        <taxon>Rhabditida</taxon>
        <taxon>Rhabditina</taxon>
        <taxon>Rhabditomorpha</taxon>
        <taxon>Rhabditoidea</taxon>
        <taxon>Rhabditidae</taxon>
        <taxon>Peloderinae</taxon>
        <taxon>Caenorhabditis</taxon>
    </lineage>
</organism>
<feature type="signal peptide" evidence="1">
    <location>
        <begin position="1"/>
        <end position="20"/>
    </location>
</feature>
<keyword evidence="3" id="KW-1185">Reference proteome</keyword>
<protein>
    <recommendedName>
        <fullName evidence="4">F-box domain-containing protein</fullName>
    </recommendedName>
</protein>
<dbReference type="AlphaFoldDB" id="A0A9P1MYF4"/>
<dbReference type="Proteomes" id="UP001152747">
    <property type="component" value="Unassembled WGS sequence"/>
</dbReference>
<sequence length="229" mass="27478">MIIHPLIVLVFLMFRKFLKLFMEPCARNIEDENEEKDSPIEKLPAEMLGFIFSKLEYEDAQNFKNSSTSLLNAYKSERRMIDGPECDAHVYYKNKELRLVITITRKVPWTRILPWKRTVKLTKTIPLNQWKYFFKNAKCEKLIMTVDEEIPLEILRKILCCKSIRVFRYFGKSINQMTIDLIAKYQPKSFRFTGKDWSSQKLDISKYSVFMVEKRKHMNGYEHVHLMWI</sequence>
<comment type="caution">
    <text evidence="2">The sequence shown here is derived from an EMBL/GenBank/DDBJ whole genome shotgun (WGS) entry which is preliminary data.</text>
</comment>
<accession>A0A9P1MYF4</accession>
<keyword evidence="1" id="KW-0732">Signal</keyword>
<evidence type="ECO:0000256" key="1">
    <source>
        <dbReference type="SAM" id="SignalP"/>
    </source>
</evidence>
<feature type="chain" id="PRO_5040307191" description="F-box domain-containing protein" evidence="1">
    <location>
        <begin position="21"/>
        <end position="229"/>
    </location>
</feature>
<gene>
    <name evidence="2" type="ORF">CAMP_LOCUS7516</name>
</gene>
<reference evidence="2" key="1">
    <citation type="submission" date="2022-11" db="EMBL/GenBank/DDBJ databases">
        <authorList>
            <person name="Kikuchi T."/>
        </authorList>
    </citation>
    <scope>NUCLEOTIDE SEQUENCE</scope>
    <source>
        <strain evidence="2">PS1010</strain>
    </source>
</reference>
<evidence type="ECO:0000313" key="2">
    <source>
        <dbReference type="EMBL" id="CAI5444879.1"/>
    </source>
</evidence>
<evidence type="ECO:0008006" key="4">
    <source>
        <dbReference type="Google" id="ProtNLM"/>
    </source>
</evidence>
<name>A0A9P1MYF4_9PELO</name>
<proteinExistence type="predicted"/>
<dbReference type="EMBL" id="CANHGI010000003">
    <property type="protein sequence ID" value="CAI5444879.1"/>
    <property type="molecule type" value="Genomic_DNA"/>
</dbReference>